<feature type="region of interest" description="Disordered" evidence="5">
    <location>
        <begin position="261"/>
        <end position="281"/>
    </location>
</feature>
<reference evidence="7 8" key="1">
    <citation type="submission" date="2022-01" db="EMBL/GenBank/DDBJ databases">
        <title>A chromosome-scale genome assembly of the false clownfish, Amphiprion ocellaris.</title>
        <authorList>
            <person name="Ryu T."/>
        </authorList>
    </citation>
    <scope>NUCLEOTIDE SEQUENCE [LARGE SCALE GENOMIC DNA]</scope>
</reference>
<feature type="region of interest" description="Disordered" evidence="5">
    <location>
        <begin position="329"/>
        <end position="361"/>
    </location>
</feature>
<dbReference type="PANTHER" id="PTHR28634">
    <property type="entry name" value="ZINC FINGER B-BOX DOMAIN-CONTAINING PROTEIN 1"/>
    <property type="match status" value="1"/>
</dbReference>
<dbReference type="PROSITE" id="PS50119">
    <property type="entry name" value="ZF_BBOX"/>
    <property type="match status" value="1"/>
</dbReference>
<evidence type="ECO:0000259" key="6">
    <source>
        <dbReference type="PROSITE" id="PS50119"/>
    </source>
</evidence>
<dbReference type="Ensembl" id="ENSAOCT00000051411.1">
    <property type="protein sequence ID" value="ENSAOCP00000077012.1"/>
    <property type="gene ID" value="ENSAOCG00000002119.2"/>
</dbReference>
<feature type="compositionally biased region" description="Polar residues" evidence="5">
    <location>
        <begin position="571"/>
        <end position="601"/>
    </location>
</feature>
<feature type="region of interest" description="Disordered" evidence="5">
    <location>
        <begin position="449"/>
        <end position="474"/>
    </location>
</feature>
<dbReference type="Proteomes" id="UP001501940">
    <property type="component" value="Chromosome 7"/>
</dbReference>
<dbReference type="AlphaFoldDB" id="A0AAQ6AIP4"/>
<proteinExistence type="predicted"/>
<keyword evidence="1 3" id="KW-0863">Zinc-finger</keyword>
<feature type="compositionally biased region" description="Basic and acidic residues" evidence="5">
    <location>
        <begin position="901"/>
        <end position="910"/>
    </location>
</feature>
<evidence type="ECO:0000256" key="5">
    <source>
        <dbReference type="SAM" id="MobiDB-lite"/>
    </source>
</evidence>
<feature type="compositionally biased region" description="Basic and acidic residues" evidence="5">
    <location>
        <begin position="403"/>
        <end position="418"/>
    </location>
</feature>
<feature type="compositionally biased region" description="Low complexity" evidence="5">
    <location>
        <begin position="727"/>
        <end position="742"/>
    </location>
</feature>
<feature type="compositionally biased region" description="Low complexity" evidence="5">
    <location>
        <begin position="561"/>
        <end position="570"/>
    </location>
</feature>
<keyword evidence="1 3" id="KW-0479">Metal-binding</keyword>
<evidence type="ECO:0000256" key="3">
    <source>
        <dbReference type="PROSITE-ProRule" id="PRU00024"/>
    </source>
</evidence>
<dbReference type="CDD" id="cd19818">
    <property type="entry name" value="Bbox1_ZBBX"/>
    <property type="match status" value="1"/>
</dbReference>
<protein>
    <recommendedName>
        <fullName evidence="6">B box-type domain-containing protein</fullName>
    </recommendedName>
</protein>
<keyword evidence="8" id="KW-1185">Reference proteome</keyword>
<reference evidence="7" key="3">
    <citation type="submission" date="2025-09" db="UniProtKB">
        <authorList>
            <consortium name="Ensembl"/>
        </authorList>
    </citation>
    <scope>IDENTIFICATION</scope>
</reference>
<feature type="region of interest" description="Disordered" evidence="5">
    <location>
        <begin position="1132"/>
        <end position="1172"/>
    </location>
</feature>
<evidence type="ECO:0000313" key="7">
    <source>
        <dbReference type="Ensembl" id="ENSAOCP00000077012.1"/>
    </source>
</evidence>
<feature type="region of interest" description="Disordered" evidence="5">
    <location>
        <begin position="884"/>
        <end position="957"/>
    </location>
</feature>
<gene>
    <name evidence="7" type="primary">PALB2</name>
</gene>
<evidence type="ECO:0000256" key="4">
    <source>
        <dbReference type="SAM" id="Coils"/>
    </source>
</evidence>
<feature type="region of interest" description="Disordered" evidence="5">
    <location>
        <begin position="538"/>
        <end position="660"/>
    </location>
</feature>
<dbReference type="InterPro" id="IPR000315">
    <property type="entry name" value="Znf_B-box"/>
</dbReference>
<keyword evidence="2" id="KW-0862">Zinc</keyword>
<feature type="compositionally biased region" description="Polar residues" evidence="5">
    <location>
        <begin position="617"/>
        <end position="644"/>
    </location>
</feature>
<evidence type="ECO:0000313" key="8">
    <source>
        <dbReference type="Proteomes" id="UP001501940"/>
    </source>
</evidence>
<dbReference type="GeneTree" id="ENSGT00940000167407"/>
<keyword evidence="4" id="KW-0175">Coiled coil</keyword>
<dbReference type="GO" id="GO:0008270">
    <property type="term" value="F:zinc ion binding"/>
    <property type="evidence" value="ECO:0007669"/>
    <property type="project" value="UniProtKB-KW"/>
</dbReference>
<feature type="region of interest" description="Disordered" evidence="5">
    <location>
        <begin position="723"/>
        <end position="756"/>
    </location>
</feature>
<accession>A0AAQ6AIP4</accession>
<organism evidence="7 8">
    <name type="scientific">Amphiprion ocellaris</name>
    <name type="common">Clown anemonefish</name>
    <dbReference type="NCBI Taxonomy" id="80972"/>
    <lineage>
        <taxon>Eukaryota</taxon>
        <taxon>Metazoa</taxon>
        <taxon>Chordata</taxon>
        <taxon>Craniata</taxon>
        <taxon>Vertebrata</taxon>
        <taxon>Euteleostomi</taxon>
        <taxon>Actinopterygii</taxon>
        <taxon>Neopterygii</taxon>
        <taxon>Teleostei</taxon>
        <taxon>Neoteleostei</taxon>
        <taxon>Acanthomorphata</taxon>
        <taxon>Ovalentaria</taxon>
        <taxon>Pomacentridae</taxon>
        <taxon>Amphiprion</taxon>
    </lineage>
</organism>
<feature type="coiled-coil region" evidence="4">
    <location>
        <begin position="91"/>
        <end position="118"/>
    </location>
</feature>
<feature type="compositionally biased region" description="Polar residues" evidence="5">
    <location>
        <begin position="460"/>
        <end position="474"/>
    </location>
</feature>
<name>A0AAQ6AIP4_AMPOC</name>
<dbReference type="PANTHER" id="PTHR28634:SF1">
    <property type="entry name" value="ZINC FINGER B-BOX DOMAIN-CONTAINING PROTEIN 1"/>
    <property type="match status" value="1"/>
</dbReference>
<dbReference type="InterPro" id="IPR037688">
    <property type="entry name" value="ZBBX"/>
</dbReference>
<evidence type="ECO:0000256" key="1">
    <source>
        <dbReference type="ARBA" id="ARBA00022771"/>
    </source>
</evidence>
<evidence type="ECO:0000256" key="2">
    <source>
        <dbReference type="ARBA" id="ARBA00022833"/>
    </source>
</evidence>
<feature type="region of interest" description="Disordered" evidence="5">
    <location>
        <begin position="397"/>
        <end position="418"/>
    </location>
</feature>
<feature type="domain" description="B box-type" evidence="6">
    <location>
        <begin position="191"/>
        <end position="237"/>
    </location>
</feature>
<sequence>MTSPVTVVLSHMWLHKNAQLPRSMKQICCLNDTQRTENKRLFVKRTKDTAGIPEPSGRRDMNLNDFVVLPNNKAKSVKLNARNLQELQMGTVTLANESKEVEEKLRQLKDSMSKEKEERGQSGRFRWTSGQCGSLCNNSPTNSSMKNKKDRLQKLSAGKLKIRVLKDEPPTAPPLPPPHLPTSGLQRKIRLKGTICGQCEIKTAGLMCAECTENYCIGCFARFHQKGALKLHRMIPIQTDLQTHVSTRDVVGCFQRHINPSSHPSTFASPNPSPSATQNSNNIITSNAVTREGGDESPEKGTEAWDKHMKLHLDGSQVLVVNHSEEKTMVGRPEDDNKGFPSPLLSGEYNEEESARSFQEALRQWRGEKSDGSGGGEGTMTNAMCIPVKLVSVSTMATQADLPPDREAEGQRRGGREDRLPVKVEFKENNLIHMDRLRLKKHRRTPTEIYHPPVACGTDLKSQPNTNTEEETASNLTAEEEDFRRYYATLFTAPVSRGRTEPQITTPESCLVIEVLDEACDDTKGICAAEKRTDNNREIPSVQQIFRKGRTLDPQTALNNSGSSRMSHSSPGPTQPSRQSKAQPKSTQKLHSFKPQTSQAERTALPSKSKPSACPTAETSRTSKAPKTPTSKSPRSILSPTIHKSNPKCGSPQRLSSLPHSQSQIPLFSADVFALVSNSSPEEDLSLSPSIFFPLRSTFTVSPSNSTDPTLLPKVYHSAPLQEDSDSSLLAEQSQSSQLFAEPISSPKLCESPRSNLLPRQQSQHFSCDQESVLLDNQLQLPLSPVSASPHPSPKSLEPSLSQITLAPYEGPVKTLSSLSLLNGPPADSTNRSTPSCDDTVAFVSPTPISGDHKSTLSHRDRHCTPSSQFLNAAVKMEEEEELLIDSEDEMSSDSLGLASRGEDLSDKEAQMQGRLRRERSMEEQENPAISHLQDSFVPVEAEREKDSWTDESEQLSEPSLVIHNQSAGFRSQQLCDLDWFWPQGLDMHTGHSDTPEDANCDPIHTCQSSLHDLDPKDSYRSSSRLRIHTEEHLGFRVMQDNPTPPIKIQIHSTRRGETSANGLGASEFGSAFRPLSRAAREIMEICGVDQRGCEDPDLDTDTTEHTVHHLAQELRLIAKETDTQALVISMRNTESQDQHGNLGFKRGGVSEEQKEEEDAAKRDQQSVLLLP</sequence>
<dbReference type="Pfam" id="PF22586">
    <property type="entry name" value="ANCHR-like_BBOX"/>
    <property type="match status" value="1"/>
</dbReference>
<reference evidence="7" key="2">
    <citation type="submission" date="2025-08" db="UniProtKB">
        <authorList>
            <consortium name="Ensembl"/>
        </authorList>
    </citation>
    <scope>IDENTIFICATION</scope>
</reference>
<feature type="compositionally biased region" description="Basic and acidic residues" evidence="5">
    <location>
        <begin position="329"/>
        <end position="338"/>
    </location>
</feature>